<feature type="region of interest" description="Disordered" evidence="1">
    <location>
        <begin position="1"/>
        <end position="27"/>
    </location>
</feature>
<comment type="caution">
    <text evidence="2">The sequence shown here is derived from an EMBL/GenBank/DDBJ whole genome shotgun (WGS) entry which is preliminary data.</text>
</comment>
<evidence type="ECO:0000256" key="1">
    <source>
        <dbReference type="SAM" id="MobiDB-lite"/>
    </source>
</evidence>
<organism evidence="2 3">
    <name type="scientific">Elysia marginata</name>
    <dbReference type="NCBI Taxonomy" id="1093978"/>
    <lineage>
        <taxon>Eukaryota</taxon>
        <taxon>Metazoa</taxon>
        <taxon>Spiralia</taxon>
        <taxon>Lophotrochozoa</taxon>
        <taxon>Mollusca</taxon>
        <taxon>Gastropoda</taxon>
        <taxon>Heterobranchia</taxon>
        <taxon>Euthyneura</taxon>
        <taxon>Panpulmonata</taxon>
        <taxon>Sacoglossa</taxon>
        <taxon>Placobranchoidea</taxon>
        <taxon>Plakobranchidae</taxon>
        <taxon>Elysia</taxon>
    </lineage>
</organism>
<keyword evidence="3" id="KW-1185">Reference proteome</keyword>
<dbReference type="AlphaFoldDB" id="A0AAV4IA61"/>
<evidence type="ECO:0000313" key="2">
    <source>
        <dbReference type="EMBL" id="GFS05996.1"/>
    </source>
</evidence>
<evidence type="ECO:0000313" key="3">
    <source>
        <dbReference type="Proteomes" id="UP000762676"/>
    </source>
</evidence>
<reference evidence="2 3" key="1">
    <citation type="journal article" date="2021" name="Elife">
        <title>Chloroplast acquisition without the gene transfer in kleptoplastic sea slugs, Plakobranchus ocellatus.</title>
        <authorList>
            <person name="Maeda T."/>
            <person name="Takahashi S."/>
            <person name="Yoshida T."/>
            <person name="Shimamura S."/>
            <person name="Takaki Y."/>
            <person name="Nagai Y."/>
            <person name="Toyoda A."/>
            <person name="Suzuki Y."/>
            <person name="Arimoto A."/>
            <person name="Ishii H."/>
            <person name="Satoh N."/>
            <person name="Nishiyama T."/>
            <person name="Hasebe M."/>
            <person name="Maruyama T."/>
            <person name="Minagawa J."/>
            <person name="Obokata J."/>
            <person name="Shigenobu S."/>
        </authorList>
    </citation>
    <scope>NUCLEOTIDE SEQUENCE [LARGE SCALE GENOMIC DNA]</scope>
</reference>
<name>A0AAV4IA61_9GAST</name>
<dbReference type="EMBL" id="BMAT01002394">
    <property type="protein sequence ID" value="GFS05996.1"/>
    <property type="molecule type" value="Genomic_DNA"/>
</dbReference>
<proteinExistence type="predicted"/>
<protein>
    <submittedName>
        <fullName evidence="2">Uncharacterized protein</fullName>
    </submittedName>
</protein>
<dbReference type="Proteomes" id="UP000762676">
    <property type="component" value="Unassembled WGS sequence"/>
</dbReference>
<gene>
    <name evidence="2" type="ORF">ElyMa_001213600</name>
</gene>
<feature type="compositionally biased region" description="Polar residues" evidence="1">
    <location>
        <begin position="11"/>
        <end position="25"/>
    </location>
</feature>
<sequence>MSARGAGNLTAAFQTSSHPTTISKSNMKKWSTKPLAGICMAEDRKREFAQFAIDPDLVLKKIRRIERHLEDDSDDLKAAGYHLK</sequence>
<accession>A0AAV4IA61</accession>